<evidence type="ECO:0000256" key="3">
    <source>
        <dbReference type="ARBA" id="ARBA00023002"/>
    </source>
</evidence>
<evidence type="ECO:0000313" key="7">
    <source>
        <dbReference type="Proteomes" id="UP000450917"/>
    </source>
</evidence>
<proteinExistence type="predicted"/>
<gene>
    <name evidence="6" type="ORF">GNP93_05005</name>
</gene>
<keyword evidence="2" id="KW-0479">Metal-binding</keyword>
<sequence>MIEGAKASTATRVVLKNNESPVREVETDICVVGSGIAGISAALEAARLGRKVTLVDGLPALGGQAVNSIIGTFCGLFSSGKKGYQFTHGIADDILRELGAVGGVRFHWESTNAVMYDEIALSRWIEEAVSAAGITVVLGAILRGANREGRRITSIELTTRYGDVRVTANGFVDATGDAALAWHAGLPCREAAEVAVYGSQMMVVEGIDEKNYPGFGVIGARLKERADDYGIVRKDGFAIPFPGKGTALVNMNHVETPLEPVAASMKAIEGKTEADKALNFLKGEFPLCFGKARVRSYGFAGIRQTRWIVGSKQLTVEEVRAGTRFPDAIARTAWPVELHSHAEGYIWEPYPDDHVHYVPLGSLTPPDVDNLVAAGRCIDGDVAALSSVRVMGPCIAMGAAAANALDLAGTGSVHQIDIAALQERLKDNLERTDNPWMEPIAL</sequence>
<comment type="caution">
    <text evidence="6">The sequence shown here is derived from an EMBL/GenBank/DDBJ whole genome shotgun (WGS) entry which is preliminary data.</text>
</comment>
<dbReference type="PANTHER" id="PTHR43498:SF1">
    <property type="entry name" value="COB--COM HETERODISULFIDE REDUCTASE IRON-SULFUR SUBUNIT A"/>
    <property type="match status" value="1"/>
</dbReference>
<dbReference type="GO" id="GO:0051539">
    <property type="term" value="F:4 iron, 4 sulfur cluster binding"/>
    <property type="evidence" value="ECO:0007669"/>
    <property type="project" value="UniProtKB-KW"/>
</dbReference>
<keyword evidence="1" id="KW-0004">4Fe-4S</keyword>
<dbReference type="Proteomes" id="UP000450917">
    <property type="component" value="Unassembled WGS sequence"/>
</dbReference>
<dbReference type="AlphaFoldDB" id="A0A7X2Z831"/>
<evidence type="ECO:0000256" key="2">
    <source>
        <dbReference type="ARBA" id="ARBA00022723"/>
    </source>
</evidence>
<evidence type="ECO:0000256" key="5">
    <source>
        <dbReference type="ARBA" id="ARBA00023014"/>
    </source>
</evidence>
<protein>
    <submittedName>
        <fullName evidence="6">FAD-dependent oxidoreductase</fullName>
    </submittedName>
</protein>
<keyword evidence="4" id="KW-0408">Iron</keyword>
<keyword evidence="7" id="KW-1185">Reference proteome</keyword>
<evidence type="ECO:0000256" key="4">
    <source>
        <dbReference type="ARBA" id="ARBA00023004"/>
    </source>
</evidence>
<organism evidence="6 7">
    <name type="scientific">Paenibacillus validus</name>
    <dbReference type="NCBI Taxonomy" id="44253"/>
    <lineage>
        <taxon>Bacteria</taxon>
        <taxon>Bacillati</taxon>
        <taxon>Bacillota</taxon>
        <taxon>Bacilli</taxon>
        <taxon>Bacillales</taxon>
        <taxon>Paenibacillaceae</taxon>
        <taxon>Paenibacillus</taxon>
    </lineage>
</organism>
<dbReference type="Gene3D" id="3.50.50.60">
    <property type="entry name" value="FAD/NAD(P)-binding domain"/>
    <property type="match status" value="1"/>
</dbReference>
<keyword evidence="3" id="KW-0560">Oxidoreductase</keyword>
<dbReference type="InterPro" id="IPR039650">
    <property type="entry name" value="HdrA-like"/>
</dbReference>
<keyword evidence="5" id="KW-0411">Iron-sulfur</keyword>
<reference evidence="6 7" key="1">
    <citation type="submission" date="2019-11" db="EMBL/GenBank/DDBJ databases">
        <title>Draft genome sequences of five Paenibacillus species of dairy origin.</title>
        <authorList>
            <person name="Olajide A.M."/>
            <person name="Chen S."/>
            <person name="Lapointe G."/>
        </authorList>
    </citation>
    <scope>NUCLEOTIDE SEQUENCE [LARGE SCALE GENOMIC DNA]</scope>
    <source>
        <strain evidence="6 7">2CS3</strain>
    </source>
</reference>
<accession>A0A7X2Z831</accession>
<dbReference type="GO" id="GO:0046872">
    <property type="term" value="F:metal ion binding"/>
    <property type="evidence" value="ECO:0007669"/>
    <property type="project" value="UniProtKB-KW"/>
</dbReference>
<name>A0A7X2Z831_9BACL</name>
<dbReference type="GO" id="GO:0016491">
    <property type="term" value="F:oxidoreductase activity"/>
    <property type="evidence" value="ECO:0007669"/>
    <property type="project" value="UniProtKB-KW"/>
</dbReference>
<dbReference type="InterPro" id="IPR036188">
    <property type="entry name" value="FAD/NAD-bd_sf"/>
</dbReference>
<evidence type="ECO:0000256" key="1">
    <source>
        <dbReference type="ARBA" id="ARBA00022485"/>
    </source>
</evidence>
<dbReference type="SUPFAM" id="SSF51905">
    <property type="entry name" value="FAD/NAD(P)-binding domain"/>
    <property type="match status" value="1"/>
</dbReference>
<dbReference type="EMBL" id="WNZX01000003">
    <property type="protein sequence ID" value="MUG70033.1"/>
    <property type="molecule type" value="Genomic_DNA"/>
</dbReference>
<evidence type="ECO:0000313" key="6">
    <source>
        <dbReference type="EMBL" id="MUG70033.1"/>
    </source>
</evidence>
<dbReference type="Pfam" id="PF12831">
    <property type="entry name" value="FAD_oxidored"/>
    <property type="match status" value="1"/>
</dbReference>
<dbReference type="RefSeq" id="WP_155614174.1">
    <property type="nucleotide sequence ID" value="NZ_WNZX01000003.1"/>
</dbReference>
<dbReference type="PANTHER" id="PTHR43498">
    <property type="entry name" value="FERREDOXIN:COB-COM HETERODISULFIDE REDUCTASE SUBUNIT A"/>
    <property type="match status" value="1"/>
</dbReference>